<dbReference type="AlphaFoldDB" id="A0A0A8XUJ6"/>
<organism evidence="1">
    <name type="scientific">Arundo donax</name>
    <name type="common">Giant reed</name>
    <name type="synonym">Donax arundinaceus</name>
    <dbReference type="NCBI Taxonomy" id="35708"/>
    <lineage>
        <taxon>Eukaryota</taxon>
        <taxon>Viridiplantae</taxon>
        <taxon>Streptophyta</taxon>
        <taxon>Embryophyta</taxon>
        <taxon>Tracheophyta</taxon>
        <taxon>Spermatophyta</taxon>
        <taxon>Magnoliopsida</taxon>
        <taxon>Liliopsida</taxon>
        <taxon>Poales</taxon>
        <taxon>Poaceae</taxon>
        <taxon>PACMAD clade</taxon>
        <taxon>Arundinoideae</taxon>
        <taxon>Arundineae</taxon>
        <taxon>Arundo</taxon>
    </lineage>
</organism>
<protein>
    <submittedName>
        <fullName evidence="1">Uncharacterized protein</fullName>
    </submittedName>
</protein>
<name>A0A0A8XUJ6_ARUDO</name>
<accession>A0A0A8XUJ6</accession>
<dbReference type="EMBL" id="GBRH01280276">
    <property type="protein sequence ID" value="JAD17619.1"/>
    <property type="molecule type" value="Transcribed_RNA"/>
</dbReference>
<evidence type="ECO:0000313" key="1">
    <source>
        <dbReference type="EMBL" id="JAD17619.1"/>
    </source>
</evidence>
<reference evidence="1" key="2">
    <citation type="journal article" date="2015" name="Data Brief">
        <title>Shoot transcriptome of the giant reed, Arundo donax.</title>
        <authorList>
            <person name="Barrero R.A."/>
            <person name="Guerrero F.D."/>
            <person name="Moolhuijzen P."/>
            <person name="Goolsby J.A."/>
            <person name="Tidwell J."/>
            <person name="Bellgard S.E."/>
            <person name="Bellgard M.I."/>
        </authorList>
    </citation>
    <scope>NUCLEOTIDE SEQUENCE</scope>
    <source>
        <tissue evidence="1">Shoot tissue taken approximately 20 cm above the soil surface</tissue>
    </source>
</reference>
<dbReference type="EMBL" id="GBRH01179627">
    <property type="protein sequence ID" value="JAE18269.1"/>
    <property type="molecule type" value="Transcribed_RNA"/>
</dbReference>
<proteinExistence type="predicted"/>
<reference evidence="1" key="1">
    <citation type="submission" date="2014-09" db="EMBL/GenBank/DDBJ databases">
        <authorList>
            <person name="Magalhaes I.L.F."/>
            <person name="Oliveira U."/>
            <person name="Santos F.R."/>
            <person name="Vidigal T.H.D.A."/>
            <person name="Brescovit A.D."/>
            <person name="Santos A.J."/>
        </authorList>
    </citation>
    <scope>NUCLEOTIDE SEQUENCE</scope>
    <source>
        <tissue evidence="1">Shoot tissue taken approximately 20 cm above the soil surface</tissue>
    </source>
</reference>
<sequence>MEMGSVKKDGDSAGDSRAS</sequence>